<proteinExistence type="inferred from homology"/>
<dbReference type="Pfam" id="PF05183">
    <property type="entry name" value="RdRP"/>
    <property type="match status" value="1"/>
</dbReference>
<organism evidence="3 4">
    <name type="scientific">Papaver nudicaule</name>
    <name type="common">Iceland poppy</name>
    <dbReference type="NCBI Taxonomy" id="74823"/>
    <lineage>
        <taxon>Eukaryota</taxon>
        <taxon>Viridiplantae</taxon>
        <taxon>Streptophyta</taxon>
        <taxon>Embryophyta</taxon>
        <taxon>Tracheophyta</taxon>
        <taxon>Spermatophyta</taxon>
        <taxon>Magnoliopsida</taxon>
        <taxon>Ranunculales</taxon>
        <taxon>Papaveraceae</taxon>
        <taxon>Papaveroideae</taxon>
        <taxon>Papaver</taxon>
    </lineage>
</organism>
<keyword evidence="1" id="KW-0694">RNA-binding</keyword>
<comment type="caution">
    <text evidence="3">The sequence shown here is derived from an EMBL/GenBank/DDBJ whole genome shotgun (WGS) entry which is preliminary data.</text>
</comment>
<name>A0AA42B4S7_PAPNU</name>
<dbReference type="PANTHER" id="PTHR23079">
    <property type="entry name" value="RNA-DEPENDENT RNA POLYMERASE"/>
    <property type="match status" value="1"/>
</dbReference>
<comment type="similarity">
    <text evidence="1">Belongs to the RdRP family.</text>
</comment>
<dbReference type="PANTHER" id="PTHR23079:SF55">
    <property type="entry name" value="RNA-DIRECTED RNA POLYMERASE"/>
    <property type="match status" value="1"/>
</dbReference>
<sequence length="207" mass="23728">MLFFFCSKKPRKANLSRYLIALLTYGGVPKEYFLEILTNALEDTKRVHYDRRAALRVSLSYGEMDDFLLARMILCGIPLGEPYLKDRLSVLMREEMKSLREGKFPMKESYYLMGTADPTGILKADEICIILDNGQISGDVLVYKHPGLHFGDIHIFKATYVKELEEFVGNAKFAIFFPTTGSRSIADEMANSDFDGDMYWVCRDKQI</sequence>
<evidence type="ECO:0000313" key="3">
    <source>
        <dbReference type="EMBL" id="MCL7051044.1"/>
    </source>
</evidence>
<dbReference type="InterPro" id="IPR057596">
    <property type="entry name" value="RDRP_core"/>
</dbReference>
<keyword evidence="1" id="KW-0943">RNA-mediated gene silencing</keyword>
<dbReference type="GO" id="GO:0003968">
    <property type="term" value="F:RNA-directed RNA polymerase activity"/>
    <property type="evidence" value="ECO:0007669"/>
    <property type="project" value="UniProtKB-KW"/>
</dbReference>
<comment type="function">
    <text evidence="1">Probably involved in the RNA silencing pathway and required for the generation of small interfering RNAs (siRNAs).</text>
</comment>
<keyword evidence="1" id="KW-0808">Transferase</keyword>
<dbReference type="AlphaFoldDB" id="A0AA42B4S7"/>
<keyword evidence="4" id="KW-1185">Reference proteome</keyword>
<keyword evidence="1" id="KW-0548">Nucleotidyltransferase</keyword>
<dbReference type="Proteomes" id="UP001177140">
    <property type="component" value="Unassembled WGS sequence"/>
</dbReference>
<feature type="domain" description="RDRP core" evidence="2">
    <location>
        <begin position="6"/>
        <end position="206"/>
    </location>
</feature>
<dbReference type="GO" id="GO:0030422">
    <property type="term" value="P:siRNA processing"/>
    <property type="evidence" value="ECO:0007669"/>
    <property type="project" value="TreeGrafter"/>
</dbReference>
<evidence type="ECO:0000313" key="4">
    <source>
        <dbReference type="Proteomes" id="UP001177140"/>
    </source>
</evidence>
<dbReference type="EMBL" id="JAJJMA010334471">
    <property type="protein sequence ID" value="MCL7051044.1"/>
    <property type="molecule type" value="Genomic_DNA"/>
</dbReference>
<dbReference type="GO" id="GO:0031380">
    <property type="term" value="C:nuclear RNA-directed RNA polymerase complex"/>
    <property type="evidence" value="ECO:0007669"/>
    <property type="project" value="TreeGrafter"/>
</dbReference>
<protein>
    <recommendedName>
        <fullName evidence="1">RNA-dependent RNA polymerase</fullName>
        <ecNumber evidence="1">2.7.7.48</ecNumber>
    </recommendedName>
</protein>
<dbReference type="GO" id="GO:0003723">
    <property type="term" value="F:RNA binding"/>
    <property type="evidence" value="ECO:0007669"/>
    <property type="project" value="UniProtKB-KW"/>
</dbReference>
<evidence type="ECO:0000259" key="2">
    <source>
        <dbReference type="Pfam" id="PF05183"/>
    </source>
</evidence>
<dbReference type="EC" id="2.7.7.48" evidence="1"/>
<gene>
    <name evidence="3" type="ORF">MKW94_021514</name>
</gene>
<evidence type="ECO:0000256" key="1">
    <source>
        <dbReference type="RuleBase" id="RU363098"/>
    </source>
</evidence>
<reference evidence="3" key="1">
    <citation type="submission" date="2022-03" db="EMBL/GenBank/DDBJ databases">
        <title>A functionally conserved STORR gene fusion in Papaver species that diverged 16.8 million years ago.</title>
        <authorList>
            <person name="Catania T."/>
        </authorList>
    </citation>
    <scope>NUCLEOTIDE SEQUENCE</scope>
    <source>
        <strain evidence="3">S-191538</strain>
    </source>
</reference>
<keyword evidence="1" id="KW-0696">RNA-directed RNA polymerase</keyword>
<comment type="catalytic activity">
    <reaction evidence="1">
        <text>RNA(n) + a ribonucleoside 5'-triphosphate = RNA(n+1) + diphosphate</text>
        <dbReference type="Rhea" id="RHEA:21248"/>
        <dbReference type="Rhea" id="RHEA-COMP:14527"/>
        <dbReference type="Rhea" id="RHEA-COMP:17342"/>
        <dbReference type="ChEBI" id="CHEBI:33019"/>
        <dbReference type="ChEBI" id="CHEBI:61557"/>
        <dbReference type="ChEBI" id="CHEBI:140395"/>
        <dbReference type="EC" id="2.7.7.48"/>
    </reaction>
</comment>
<accession>A0AA42B4S7</accession>
<dbReference type="InterPro" id="IPR007855">
    <property type="entry name" value="RDRP"/>
</dbReference>